<dbReference type="GO" id="GO:0060070">
    <property type="term" value="P:canonical Wnt signaling pathway"/>
    <property type="evidence" value="ECO:0007669"/>
    <property type="project" value="InterPro"/>
</dbReference>
<feature type="compositionally biased region" description="Low complexity" evidence="4">
    <location>
        <begin position="63"/>
        <end position="83"/>
    </location>
</feature>
<dbReference type="AlphaFoldDB" id="A0A9Q9VY71"/>
<dbReference type="InterPro" id="IPR015668">
    <property type="entry name" value="Bcl-9/Bcl-9l"/>
</dbReference>
<sequence>MLEVQEERPAAATATATTAATGTTGNASGRKERAKERQEEGQDCSSPVATPNTGPRSTRAKATPTTTHTHTHTYTPSPHQHSTAPASVALGLTSMHSSNPKVRNSPSANTQSSPKSKQEAMVRSPPVMSPSSAAQMDSKLPNQGKQGGAGSQSQPSPCDPKSLSGSHTPKGPQGPIGSMGLKNGQGLSSGNGAKGKIKRERSTSVESFEQRDTGTPNNEGDQKEMGSRAKRLCVGERRLPYSGADWCSGGESDEDDAGFFSMWFQYFVFCV</sequence>
<protein>
    <submittedName>
        <fullName evidence="5 6">B-cell CLL/lymphoma 9-like protein isoform X1</fullName>
    </submittedName>
</protein>
<evidence type="ECO:0000256" key="3">
    <source>
        <dbReference type="ARBA" id="ARBA00023242"/>
    </source>
</evidence>
<evidence type="ECO:0000256" key="2">
    <source>
        <dbReference type="ARBA" id="ARBA00009200"/>
    </source>
</evidence>
<dbReference type="RefSeq" id="XP_042573366.1">
    <property type="nucleotide sequence ID" value="XM_042717432.1"/>
</dbReference>
<name>A0A9Q9VY71_CYPCA</name>
<dbReference type="PANTHER" id="PTHR15185:SF5">
    <property type="entry name" value="B-CELL CLL_LYMPHOMA 9 PROTEIN"/>
    <property type="match status" value="1"/>
</dbReference>
<feature type="compositionally biased region" description="Polar residues" evidence="4">
    <location>
        <begin position="43"/>
        <end position="56"/>
    </location>
</feature>
<dbReference type="GO" id="GO:1990907">
    <property type="term" value="C:beta-catenin-TCF complex"/>
    <property type="evidence" value="ECO:0007669"/>
    <property type="project" value="TreeGrafter"/>
</dbReference>
<comment type="similarity">
    <text evidence="2">Belongs to the BCL9 family.</text>
</comment>
<comment type="subcellular location">
    <subcellularLocation>
        <location evidence="1">Nucleus</location>
    </subcellularLocation>
</comment>
<feature type="compositionally biased region" description="Low complexity" evidence="4">
    <location>
        <begin position="121"/>
        <end position="134"/>
    </location>
</feature>
<dbReference type="GO" id="GO:0003713">
    <property type="term" value="F:transcription coactivator activity"/>
    <property type="evidence" value="ECO:0007669"/>
    <property type="project" value="InterPro"/>
</dbReference>
<feature type="compositionally biased region" description="Basic and acidic residues" evidence="4">
    <location>
        <begin position="220"/>
        <end position="229"/>
    </location>
</feature>
<evidence type="ECO:0000256" key="1">
    <source>
        <dbReference type="ARBA" id="ARBA00004123"/>
    </source>
</evidence>
<proteinExistence type="inferred from homology"/>
<evidence type="ECO:0000313" key="5">
    <source>
        <dbReference type="RefSeq" id="XP_042573365.1"/>
    </source>
</evidence>
<dbReference type="GeneID" id="109098557"/>
<dbReference type="GO" id="GO:0008013">
    <property type="term" value="F:beta-catenin binding"/>
    <property type="evidence" value="ECO:0007669"/>
    <property type="project" value="InterPro"/>
</dbReference>
<feature type="compositionally biased region" description="Basic and acidic residues" evidence="4">
    <location>
        <begin position="200"/>
        <end position="212"/>
    </location>
</feature>
<dbReference type="Proteomes" id="UP001155660">
    <property type="component" value="Chromosome B1"/>
</dbReference>
<feature type="compositionally biased region" description="Polar residues" evidence="4">
    <location>
        <begin position="94"/>
        <end position="115"/>
    </location>
</feature>
<evidence type="ECO:0000313" key="6">
    <source>
        <dbReference type="RefSeq" id="XP_042573366.1"/>
    </source>
</evidence>
<feature type="compositionally biased region" description="Low complexity" evidence="4">
    <location>
        <begin position="10"/>
        <end position="25"/>
    </location>
</feature>
<reference evidence="5 6" key="1">
    <citation type="submission" date="2025-04" db="UniProtKB">
        <authorList>
            <consortium name="RefSeq"/>
        </authorList>
    </citation>
    <scope>IDENTIFICATION</scope>
    <source>
        <tissue evidence="5 6">Muscle</tissue>
    </source>
</reference>
<dbReference type="RefSeq" id="XP_042573365.1">
    <property type="nucleotide sequence ID" value="XM_042717431.1"/>
</dbReference>
<dbReference type="RefSeq" id="XP_042573367.1">
    <property type="nucleotide sequence ID" value="XM_042717433.1"/>
</dbReference>
<gene>
    <name evidence="5 6 7" type="primary">LOC109098557</name>
</gene>
<feature type="compositionally biased region" description="Basic and acidic residues" evidence="4">
    <location>
        <begin position="29"/>
        <end position="40"/>
    </location>
</feature>
<organism evidence="5">
    <name type="scientific">Cyprinus carpio</name>
    <name type="common">Common carp</name>
    <dbReference type="NCBI Taxonomy" id="7962"/>
    <lineage>
        <taxon>Eukaryota</taxon>
        <taxon>Metazoa</taxon>
        <taxon>Chordata</taxon>
        <taxon>Craniata</taxon>
        <taxon>Vertebrata</taxon>
        <taxon>Euteleostomi</taxon>
        <taxon>Actinopterygii</taxon>
        <taxon>Neopterygii</taxon>
        <taxon>Teleostei</taxon>
        <taxon>Ostariophysi</taxon>
        <taxon>Cypriniformes</taxon>
        <taxon>Cyprinidae</taxon>
        <taxon>Cyprininae</taxon>
        <taxon>Cyprinus</taxon>
    </lineage>
</organism>
<dbReference type="KEGG" id="ccar:109098557"/>
<evidence type="ECO:0000313" key="7">
    <source>
        <dbReference type="RefSeq" id="XP_042573367.1"/>
    </source>
</evidence>
<dbReference type="OrthoDB" id="7668649at2759"/>
<dbReference type="PANTHER" id="PTHR15185">
    <property type="entry name" value="BCL9"/>
    <property type="match status" value="1"/>
</dbReference>
<feature type="region of interest" description="Disordered" evidence="4">
    <location>
        <begin position="1"/>
        <end position="229"/>
    </location>
</feature>
<evidence type="ECO:0000256" key="4">
    <source>
        <dbReference type="SAM" id="MobiDB-lite"/>
    </source>
</evidence>
<accession>A0A9Q9VY71</accession>
<dbReference type="GO" id="GO:0045944">
    <property type="term" value="P:positive regulation of transcription by RNA polymerase II"/>
    <property type="evidence" value="ECO:0007669"/>
    <property type="project" value="TreeGrafter"/>
</dbReference>
<keyword evidence="3" id="KW-0539">Nucleus</keyword>